<keyword evidence="2" id="KW-1185">Reference proteome</keyword>
<evidence type="ECO:0000313" key="2">
    <source>
        <dbReference type="Proteomes" id="UP000604046"/>
    </source>
</evidence>
<name>A0A812SVM0_9DINO</name>
<proteinExistence type="predicted"/>
<sequence length="167" mass="18683">MSKAMPTPMLASAGLALSVGQPRGKRADRRLEARGEALGEDRVRMEAEKAQLAVVKEHMLEKADDWNLSMEDIEAAAQLMVSDGQSLPTKLDKRAIMLLFLYAKGVLRQEVSEARKAKLAALLLPDDIYEQSLQRLERLVLEGEKSESLLDDSNSFTYWTHSRRGRG</sequence>
<evidence type="ECO:0000313" key="1">
    <source>
        <dbReference type="EMBL" id="CAE7493443.1"/>
    </source>
</evidence>
<dbReference type="Proteomes" id="UP000604046">
    <property type="component" value="Unassembled WGS sequence"/>
</dbReference>
<protein>
    <submittedName>
        <fullName evidence="1">Uncharacterized protein</fullName>
    </submittedName>
</protein>
<dbReference type="EMBL" id="CAJNDS010002481">
    <property type="protein sequence ID" value="CAE7493443.1"/>
    <property type="molecule type" value="Genomic_DNA"/>
</dbReference>
<comment type="caution">
    <text evidence="1">The sequence shown here is derived from an EMBL/GenBank/DDBJ whole genome shotgun (WGS) entry which is preliminary data.</text>
</comment>
<organism evidence="1 2">
    <name type="scientific">Symbiodinium natans</name>
    <dbReference type="NCBI Taxonomy" id="878477"/>
    <lineage>
        <taxon>Eukaryota</taxon>
        <taxon>Sar</taxon>
        <taxon>Alveolata</taxon>
        <taxon>Dinophyceae</taxon>
        <taxon>Suessiales</taxon>
        <taxon>Symbiodiniaceae</taxon>
        <taxon>Symbiodinium</taxon>
    </lineage>
</organism>
<accession>A0A812SVM0</accession>
<dbReference type="AlphaFoldDB" id="A0A812SVM0"/>
<gene>
    <name evidence="1" type="ORF">SNAT2548_LOCUS27648</name>
</gene>
<reference evidence="1" key="1">
    <citation type="submission" date="2021-02" db="EMBL/GenBank/DDBJ databases">
        <authorList>
            <person name="Dougan E. K."/>
            <person name="Rhodes N."/>
            <person name="Thang M."/>
            <person name="Chan C."/>
        </authorList>
    </citation>
    <scope>NUCLEOTIDE SEQUENCE</scope>
</reference>